<keyword evidence="8" id="KW-1185">Reference proteome</keyword>
<name>A0AAD5UK38_9FUNG</name>
<evidence type="ECO:0000259" key="6">
    <source>
        <dbReference type="Pfam" id="PF00582"/>
    </source>
</evidence>
<dbReference type="SUPFAM" id="SSF53474">
    <property type="entry name" value="alpha/beta-Hydrolases"/>
    <property type="match status" value="1"/>
</dbReference>
<evidence type="ECO:0000256" key="4">
    <source>
        <dbReference type="ARBA" id="ARBA00022801"/>
    </source>
</evidence>
<comment type="similarity">
    <text evidence="1">Belongs to the peptidase S28 family.</text>
</comment>
<dbReference type="InterPro" id="IPR008758">
    <property type="entry name" value="Peptidase_S28"/>
</dbReference>
<dbReference type="InterPro" id="IPR029058">
    <property type="entry name" value="AB_hydrolase_fold"/>
</dbReference>
<keyword evidence="3" id="KW-0732">Signal</keyword>
<evidence type="ECO:0000256" key="2">
    <source>
        <dbReference type="ARBA" id="ARBA00022670"/>
    </source>
</evidence>
<evidence type="ECO:0000256" key="3">
    <source>
        <dbReference type="ARBA" id="ARBA00022729"/>
    </source>
</evidence>
<proteinExistence type="inferred from homology"/>
<dbReference type="AlphaFoldDB" id="A0AAD5UK38"/>
<dbReference type="GO" id="GO:0008239">
    <property type="term" value="F:dipeptidyl-peptidase activity"/>
    <property type="evidence" value="ECO:0007669"/>
    <property type="project" value="TreeGrafter"/>
</dbReference>
<reference evidence="7" key="1">
    <citation type="submission" date="2020-05" db="EMBL/GenBank/DDBJ databases">
        <title>Phylogenomic resolution of chytrid fungi.</title>
        <authorList>
            <person name="Stajich J.E."/>
            <person name="Amses K."/>
            <person name="Simmons R."/>
            <person name="Seto K."/>
            <person name="Myers J."/>
            <person name="Bonds A."/>
            <person name="Quandt C.A."/>
            <person name="Barry K."/>
            <person name="Liu P."/>
            <person name="Grigoriev I."/>
            <person name="Longcore J.E."/>
            <person name="James T.Y."/>
        </authorList>
    </citation>
    <scope>NUCLEOTIDE SEQUENCE</scope>
    <source>
        <strain evidence="7">PLAUS21</strain>
    </source>
</reference>
<dbReference type="Gene3D" id="3.40.50.620">
    <property type="entry name" value="HUPs"/>
    <property type="match status" value="1"/>
</dbReference>
<evidence type="ECO:0000313" key="8">
    <source>
        <dbReference type="Proteomes" id="UP001210925"/>
    </source>
</evidence>
<dbReference type="PANTHER" id="PTHR11010:SF117">
    <property type="entry name" value="SERINE PROTEASE 16"/>
    <property type="match status" value="1"/>
</dbReference>
<sequence length="401" mass="44830">MKFKPEIKDKVINYQYFDQLLDHNDPKQGTFKQRFYVDDEFYDKANGGPIFLEMGGESQINATFLPYELHYELAQRYKGLLIILEHRFYGADGLSPISEALGSPNMKAAMTTFNVGQALEDGYNFIKSYSKNVNGKSRWITVGGSYPGNLAAWMRMKYPDVVYAAHASSAPVLAKADFWEYGYAVDIGLAKSGGSDACAAGWRRAVKLNDADSSSSVPAAISRLLSPIVQYGFSPTLALGGKKVKLVDFVCSGNYLNNLINPNASDTDVLADYNTLYTVVNNQPVDSTGMSKDDLILWIYQTTPYIDHLEKAYNMEIEDEAQTENAKLIEILSKYSFEYEFTQIEGEGSVGEITKKYMDKHDLTFDMILIGTKERGNLEKYFLGSVSDYLMKGSVPVLIIK</sequence>
<dbReference type="InterPro" id="IPR006016">
    <property type="entry name" value="UspA"/>
</dbReference>
<dbReference type="InterPro" id="IPR014729">
    <property type="entry name" value="Rossmann-like_a/b/a_fold"/>
</dbReference>
<dbReference type="GO" id="GO:0070008">
    <property type="term" value="F:serine-type exopeptidase activity"/>
    <property type="evidence" value="ECO:0007669"/>
    <property type="project" value="InterPro"/>
</dbReference>
<dbReference type="Proteomes" id="UP001210925">
    <property type="component" value="Unassembled WGS sequence"/>
</dbReference>
<keyword evidence="2 7" id="KW-0645">Protease</keyword>
<dbReference type="Pfam" id="PF05577">
    <property type="entry name" value="Peptidase_S28"/>
    <property type="match status" value="1"/>
</dbReference>
<keyword evidence="4" id="KW-0378">Hydrolase</keyword>
<dbReference type="Gene3D" id="3.40.50.1820">
    <property type="entry name" value="alpha/beta hydrolase"/>
    <property type="match status" value="1"/>
</dbReference>
<comment type="caution">
    <text evidence="7">The sequence shown here is derived from an EMBL/GenBank/DDBJ whole genome shotgun (WGS) entry which is preliminary data.</text>
</comment>
<dbReference type="GO" id="GO:0006508">
    <property type="term" value="P:proteolysis"/>
    <property type="evidence" value="ECO:0007669"/>
    <property type="project" value="UniProtKB-KW"/>
</dbReference>
<evidence type="ECO:0000313" key="7">
    <source>
        <dbReference type="EMBL" id="KAJ3260300.1"/>
    </source>
</evidence>
<dbReference type="PANTHER" id="PTHR11010">
    <property type="entry name" value="PROTEASE S28 PRO-X CARBOXYPEPTIDASE-RELATED"/>
    <property type="match status" value="1"/>
</dbReference>
<protein>
    <submittedName>
        <fullName evidence="7">Thymus-specific serine protease</fullName>
    </submittedName>
</protein>
<dbReference type="SUPFAM" id="SSF52402">
    <property type="entry name" value="Adenine nucleotide alpha hydrolases-like"/>
    <property type="match status" value="1"/>
</dbReference>
<dbReference type="EMBL" id="JADGKB010000012">
    <property type="protein sequence ID" value="KAJ3260300.1"/>
    <property type="molecule type" value="Genomic_DNA"/>
</dbReference>
<evidence type="ECO:0000256" key="1">
    <source>
        <dbReference type="ARBA" id="ARBA00011079"/>
    </source>
</evidence>
<accession>A0AAD5UK38</accession>
<gene>
    <name evidence="7" type="primary">PRSS16_1</name>
    <name evidence="7" type="ORF">HK103_000935</name>
</gene>
<feature type="domain" description="UspA" evidence="6">
    <location>
        <begin position="333"/>
        <end position="401"/>
    </location>
</feature>
<organism evidence="7 8">
    <name type="scientific">Boothiomyces macroporosus</name>
    <dbReference type="NCBI Taxonomy" id="261099"/>
    <lineage>
        <taxon>Eukaryota</taxon>
        <taxon>Fungi</taxon>
        <taxon>Fungi incertae sedis</taxon>
        <taxon>Chytridiomycota</taxon>
        <taxon>Chytridiomycota incertae sedis</taxon>
        <taxon>Chytridiomycetes</taxon>
        <taxon>Rhizophydiales</taxon>
        <taxon>Terramycetaceae</taxon>
        <taxon>Boothiomyces</taxon>
    </lineage>
</organism>
<keyword evidence="5" id="KW-0325">Glycoprotein</keyword>
<dbReference type="Pfam" id="PF00582">
    <property type="entry name" value="Usp"/>
    <property type="match status" value="1"/>
</dbReference>
<evidence type="ECO:0000256" key="5">
    <source>
        <dbReference type="ARBA" id="ARBA00023180"/>
    </source>
</evidence>